<gene>
    <name evidence="1" type="ORF">OEG84_21525</name>
</gene>
<sequence>MTKTTLKTTTAPVYAYSADSLELKLQFDAFINELVDPSLSVDAIAQALSGGIDALAAVLRPLPAIEGRLIELGIAAVARCNPDLKVLTQNLRLPISPTALQIVEMNDALNFRALTFDADMGGRKTYTPDFVILNQRTNTAHIVDAKRSVYTYDRVRLDDLQNRMKAAGLVLPDFLYKEHRRLNVKEVRVVILTADNRKTDLNGGIWHLSQLDHLVQVEGAGAAIASLQAEFRSRVDEHWKQACEAFAKSSQLPIALPVQPEVELDDVEADDEDDKSFEDTNIMDASGKPQLIRLGFAQAPTRH</sequence>
<keyword evidence="2" id="KW-1185">Reference proteome</keyword>
<dbReference type="EMBL" id="JAOVZR010000001">
    <property type="protein sequence ID" value="MCY0150214.1"/>
    <property type="molecule type" value="Genomic_DNA"/>
</dbReference>
<organism evidence="1 2">
    <name type="scientific">Hoeflea algicola</name>
    <dbReference type="NCBI Taxonomy" id="2983763"/>
    <lineage>
        <taxon>Bacteria</taxon>
        <taxon>Pseudomonadati</taxon>
        <taxon>Pseudomonadota</taxon>
        <taxon>Alphaproteobacteria</taxon>
        <taxon>Hyphomicrobiales</taxon>
        <taxon>Rhizobiaceae</taxon>
        <taxon>Hoeflea</taxon>
    </lineage>
</organism>
<protein>
    <recommendedName>
        <fullName evidence="3">Restriction endonuclease</fullName>
    </recommendedName>
</protein>
<reference evidence="1" key="1">
    <citation type="submission" date="2022-10" db="EMBL/GenBank/DDBJ databases">
        <title>Hoeflea sp. G2-23, isolated from marine algae.</title>
        <authorList>
            <person name="Kristyanto S."/>
            <person name="Kim J.M."/>
            <person name="Jeon C.O."/>
        </authorList>
    </citation>
    <scope>NUCLEOTIDE SEQUENCE</scope>
    <source>
        <strain evidence="1">G2-23</strain>
    </source>
</reference>
<evidence type="ECO:0000313" key="2">
    <source>
        <dbReference type="Proteomes" id="UP001073227"/>
    </source>
</evidence>
<name>A0ABT3ZG16_9HYPH</name>
<evidence type="ECO:0000313" key="1">
    <source>
        <dbReference type="EMBL" id="MCY0150214.1"/>
    </source>
</evidence>
<comment type="caution">
    <text evidence="1">The sequence shown here is derived from an EMBL/GenBank/DDBJ whole genome shotgun (WGS) entry which is preliminary data.</text>
</comment>
<evidence type="ECO:0008006" key="3">
    <source>
        <dbReference type="Google" id="ProtNLM"/>
    </source>
</evidence>
<accession>A0ABT3ZG16</accession>
<proteinExistence type="predicted"/>
<dbReference type="Proteomes" id="UP001073227">
    <property type="component" value="Unassembled WGS sequence"/>
</dbReference>
<dbReference type="RefSeq" id="WP_267655648.1">
    <property type="nucleotide sequence ID" value="NZ_JAOVZR010000001.1"/>
</dbReference>